<evidence type="ECO:0000256" key="1">
    <source>
        <dbReference type="SAM" id="MobiDB-lite"/>
    </source>
</evidence>
<dbReference type="EMBL" id="UINC01135404">
    <property type="protein sequence ID" value="SVD19528.1"/>
    <property type="molecule type" value="Genomic_DNA"/>
</dbReference>
<name>A0A382TDV3_9ZZZZ</name>
<feature type="region of interest" description="Disordered" evidence="1">
    <location>
        <begin position="74"/>
        <end position="107"/>
    </location>
</feature>
<dbReference type="Pfam" id="PF10991">
    <property type="entry name" value="Enc34_ssDNA-bd"/>
    <property type="match status" value="1"/>
</dbReference>
<reference evidence="2" key="1">
    <citation type="submission" date="2018-05" db="EMBL/GenBank/DDBJ databases">
        <authorList>
            <person name="Lanie J.A."/>
            <person name="Ng W.-L."/>
            <person name="Kazmierczak K.M."/>
            <person name="Andrzejewski T.M."/>
            <person name="Davidsen T.M."/>
            <person name="Wayne K.J."/>
            <person name="Tettelin H."/>
            <person name="Glass J.I."/>
            <person name="Rusch D."/>
            <person name="Podicherti R."/>
            <person name="Tsui H.-C.T."/>
            <person name="Winkler M.E."/>
        </authorList>
    </citation>
    <scope>NUCLEOTIDE SEQUENCE</scope>
</reference>
<dbReference type="InterPro" id="IPR022595">
    <property type="entry name" value="Enc34_ssDNA-bd"/>
</dbReference>
<dbReference type="SUPFAM" id="SSF50249">
    <property type="entry name" value="Nucleic acid-binding proteins"/>
    <property type="match status" value="1"/>
</dbReference>
<sequence length="138" mass="14995">MSELTAEEKSALSVITGDHKSPARISYAKIFKPEKNDLSGKDEYSCMVLVPKSDTKTVNALKQAIKTAIKGKFGNKTPTGLRIPLRDGDKNGDGGVPSGAESGQAPYGDHYFFNCKNTRQPALVDQKRKDVIDPNQIV</sequence>
<accession>A0A382TDV3</accession>
<evidence type="ECO:0000313" key="2">
    <source>
        <dbReference type="EMBL" id="SVD19528.1"/>
    </source>
</evidence>
<dbReference type="AlphaFoldDB" id="A0A382TDV3"/>
<dbReference type="InterPro" id="IPR012340">
    <property type="entry name" value="NA-bd_OB-fold"/>
</dbReference>
<dbReference type="Gene3D" id="2.40.50.140">
    <property type="entry name" value="Nucleic acid-binding proteins"/>
    <property type="match status" value="1"/>
</dbReference>
<proteinExistence type="predicted"/>
<feature type="non-terminal residue" evidence="2">
    <location>
        <position position="138"/>
    </location>
</feature>
<gene>
    <name evidence="2" type="ORF">METZ01_LOCUS372382</name>
</gene>
<protein>
    <submittedName>
        <fullName evidence="2">Uncharacterized protein</fullName>
    </submittedName>
</protein>
<organism evidence="2">
    <name type="scientific">marine metagenome</name>
    <dbReference type="NCBI Taxonomy" id="408172"/>
    <lineage>
        <taxon>unclassified sequences</taxon>
        <taxon>metagenomes</taxon>
        <taxon>ecological metagenomes</taxon>
    </lineage>
</organism>